<name>A0A839UHI2_9GAMM</name>
<sequence length="42" mass="4787">MKQRKPDESLHACSAGKCLASARFEFLQGCIVFSRDRVHLIH</sequence>
<comment type="caution">
    <text evidence="1">The sequence shown here is derived from an EMBL/GenBank/DDBJ whole genome shotgun (WGS) entry which is preliminary data.</text>
</comment>
<dbReference type="RefSeq" id="WP_281368176.1">
    <property type="nucleotide sequence ID" value="NZ_JACHXZ010000001.1"/>
</dbReference>
<dbReference type="AlphaFoldDB" id="A0A839UHI2"/>
<dbReference type="EMBL" id="JACHXZ010000001">
    <property type="protein sequence ID" value="MBB3167322.1"/>
    <property type="molecule type" value="Genomic_DNA"/>
</dbReference>
<protein>
    <submittedName>
        <fullName evidence="1">Uncharacterized protein</fullName>
    </submittedName>
</protein>
<organism evidence="1 2">
    <name type="scientific">Simiduia aestuariiviva</name>
    <dbReference type="NCBI Taxonomy" id="1510459"/>
    <lineage>
        <taxon>Bacteria</taxon>
        <taxon>Pseudomonadati</taxon>
        <taxon>Pseudomonadota</taxon>
        <taxon>Gammaproteobacteria</taxon>
        <taxon>Cellvibrionales</taxon>
        <taxon>Cellvibrionaceae</taxon>
        <taxon>Simiduia</taxon>
    </lineage>
</organism>
<keyword evidence="2" id="KW-1185">Reference proteome</keyword>
<evidence type="ECO:0000313" key="2">
    <source>
        <dbReference type="Proteomes" id="UP000559987"/>
    </source>
</evidence>
<accession>A0A839UHI2</accession>
<dbReference type="Proteomes" id="UP000559987">
    <property type="component" value="Unassembled WGS sequence"/>
</dbReference>
<proteinExistence type="predicted"/>
<gene>
    <name evidence="1" type="ORF">FHS30_000498</name>
</gene>
<reference evidence="1 2" key="1">
    <citation type="submission" date="2020-08" db="EMBL/GenBank/DDBJ databases">
        <title>Genomic Encyclopedia of Type Strains, Phase III (KMG-III): the genomes of soil and plant-associated and newly described type strains.</title>
        <authorList>
            <person name="Whitman W."/>
        </authorList>
    </citation>
    <scope>NUCLEOTIDE SEQUENCE [LARGE SCALE GENOMIC DNA]</scope>
    <source>
        <strain evidence="1 2">CECT 8571</strain>
    </source>
</reference>
<evidence type="ECO:0000313" key="1">
    <source>
        <dbReference type="EMBL" id="MBB3167322.1"/>
    </source>
</evidence>